<dbReference type="KEGG" id="paru:CYR75_04845"/>
<keyword evidence="2" id="KW-0808">Transferase</keyword>
<reference evidence="5" key="1">
    <citation type="submission" date="2017-12" db="EMBL/GenBank/DDBJ databases">
        <title>Genomic analysis of Paracoccus sp. CBA4604.</title>
        <authorList>
            <person name="Roh S.W."/>
            <person name="Kim J.Y."/>
            <person name="Kim J.S."/>
        </authorList>
    </citation>
    <scope>NUCLEOTIDE SEQUENCE [LARGE SCALE GENOMIC DNA]</scope>
    <source>
        <strain evidence="5">CBA4604</strain>
    </source>
</reference>
<dbReference type="Proteomes" id="UP000234882">
    <property type="component" value="Chromosome"/>
</dbReference>
<evidence type="ECO:0000256" key="1">
    <source>
        <dbReference type="ARBA" id="ARBA00022676"/>
    </source>
</evidence>
<evidence type="ECO:0000313" key="4">
    <source>
        <dbReference type="EMBL" id="AUM73696.1"/>
    </source>
</evidence>
<dbReference type="InterPro" id="IPR002495">
    <property type="entry name" value="Glyco_trans_8"/>
</dbReference>
<organism evidence="4 5">
    <name type="scientific">Paracoccus jeotgali</name>
    <dbReference type="NCBI Taxonomy" id="2065379"/>
    <lineage>
        <taxon>Bacteria</taxon>
        <taxon>Pseudomonadati</taxon>
        <taxon>Pseudomonadota</taxon>
        <taxon>Alphaproteobacteria</taxon>
        <taxon>Rhodobacterales</taxon>
        <taxon>Paracoccaceae</taxon>
        <taxon>Paracoccus</taxon>
    </lineage>
</organism>
<keyword evidence="1" id="KW-0328">Glycosyltransferase</keyword>
<dbReference type="GO" id="GO:0016757">
    <property type="term" value="F:glycosyltransferase activity"/>
    <property type="evidence" value="ECO:0007669"/>
    <property type="project" value="UniProtKB-KW"/>
</dbReference>
<dbReference type="PANTHER" id="PTHR13778:SF47">
    <property type="entry name" value="LIPOPOLYSACCHARIDE 1,3-GALACTOSYLTRANSFERASE"/>
    <property type="match status" value="1"/>
</dbReference>
<dbReference type="CDD" id="cd04194">
    <property type="entry name" value="GT8_A4GalT_like"/>
    <property type="match status" value="1"/>
</dbReference>
<dbReference type="GO" id="GO:0046872">
    <property type="term" value="F:metal ion binding"/>
    <property type="evidence" value="ECO:0007669"/>
    <property type="project" value="UniProtKB-KW"/>
</dbReference>
<accession>A0A2K9MFB3</accession>
<evidence type="ECO:0000256" key="2">
    <source>
        <dbReference type="ARBA" id="ARBA00022679"/>
    </source>
</evidence>
<keyword evidence="5" id="KW-1185">Reference proteome</keyword>
<evidence type="ECO:0008006" key="6">
    <source>
        <dbReference type="Google" id="ProtNLM"/>
    </source>
</evidence>
<protein>
    <recommendedName>
        <fullName evidence="6">Glycosyltransferase family 8 protein</fullName>
    </recommendedName>
</protein>
<gene>
    <name evidence="4" type="ORF">CYR75_04845</name>
</gene>
<sequence>MVSPDWPARLGETSVGDRMSKVHIVTGSDDNYAAGVMGLIASAAAHIPDLRVTVLDREISPDNRARIDALGPRLNIDVQRIEIAADALADLPVLRGHLTSATYLRLLIPELLPDEDRVLYMDCDMVVTGNLTDIACMEMGDAPVAAVPCPSPMAAELSATELAKGQYVNAGLLVMNLPICRREDMAGACLRLLADPAKPLLSEDQSALNMACRGRIILLPPEYNVYSDPAAWSDPSLIPAEPKVIHYVVGMKPWNGPVPLGAVWSAYVAPIADLMPQLKPTRRRRRLSRLNGQRKMVLGLLTGRRKYLNKFQAQRRMAELSRELSARV</sequence>
<dbReference type="AlphaFoldDB" id="A0A2K9MFB3"/>
<keyword evidence="3" id="KW-0479">Metal-binding</keyword>
<dbReference type="SUPFAM" id="SSF53448">
    <property type="entry name" value="Nucleotide-diphospho-sugar transferases"/>
    <property type="match status" value="1"/>
</dbReference>
<dbReference type="Gene3D" id="3.90.550.10">
    <property type="entry name" value="Spore Coat Polysaccharide Biosynthesis Protein SpsA, Chain A"/>
    <property type="match status" value="1"/>
</dbReference>
<dbReference type="PANTHER" id="PTHR13778">
    <property type="entry name" value="GLYCOSYLTRANSFERASE 8 DOMAIN-CONTAINING PROTEIN"/>
    <property type="match status" value="1"/>
</dbReference>
<dbReference type="InterPro" id="IPR029044">
    <property type="entry name" value="Nucleotide-diphossugar_trans"/>
</dbReference>
<proteinExistence type="predicted"/>
<name>A0A2K9MFB3_9RHOB</name>
<dbReference type="InterPro" id="IPR050748">
    <property type="entry name" value="Glycosyltrans_8_dom-fam"/>
</dbReference>
<evidence type="ECO:0000256" key="3">
    <source>
        <dbReference type="ARBA" id="ARBA00022723"/>
    </source>
</evidence>
<dbReference type="EMBL" id="CP025583">
    <property type="protein sequence ID" value="AUM73696.1"/>
    <property type="molecule type" value="Genomic_DNA"/>
</dbReference>
<dbReference type="Pfam" id="PF01501">
    <property type="entry name" value="Glyco_transf_8"/>
    <property type="match status" value="1"/>
</dbReference>
<evidence type="ECO:0000313" key="5">
    <source>
        <dbReference type="Proteomes" id="UP000234882"/>
    </source>
</evidence>